<feature type="compositionally biased region" description="Low complexity" evidence="1">
    <location>
        <begin position="25"/>
        <end position="36"/>
    </location>
</feature>
<evidence type="ECO:0000313" key="2">
    <source>
        <dbReference type="EMBL" id="KAG7505337.1"/>
    </source>
</evidence>
<name>A0AAV6RMX0_SOLSE</name>
<accession>A0AAV6RMX0</accession>
<evidence type="ECO:0000256" key="1">
    <source>
        <dbReference type="SAM" id="MobiDB-lite"/>
    </source>
</evidence>
<dbReference type="Proteomes" id="UP000693946">
    <property type="component" value="Linkage Group LG19"/>
</dbReference>
<feature type="compositionally biased region" description="Basic residues" evidence="1">
    <location>
        <begin position="7"/>
        <end position="19"/>
    </location>
</feature>
<feature type="region of interest" description="Disordered" evidence="1">
    <location>
        <begin position="1"/>
        <end position="68"/>
    </location>
</feature>
<evidence type="ECO:0000313" key="3">
    <source>
        <dbReference type="Proteomes" id="UP000693946"/>
    </source>
</evidence>
<proteinExistence type="predicted"/>
<sequence>MREVRGGAKRGRVRKKGRGERRTLSSSRFVRGAAARGRGRRKEEGESEREKQCDCSQEEHRHTERVEEIQREKRRFPFFTSLIHERSHAGAHSRSRSS</sequence>
<comment type="caution">
    <text evidence="2">The sequence shown here is derived from an EMBL/GenBank/DDBJ whole genome shotgun (WGS) entry which is preliminary data.</text>
</comment>
<keyword evidence="3" id="KW-1185">Reference proteome</keyword>
<feature type="compositionally biased region" description="Basic and acidic residues" evidence="1">
    <location>
        <begin position="41"/>
        <end position="68"/>
    </location>
</feature>
<dbReference type="AlphaFoldDB" id="A0AAV6RMX0"/>
<dbReference type="EMBL" id="JAGKHQ010000011">
    <property type="protein sequence ID" value="KAG7505337.1"/>
    <property type="molecule type" value="Genomic_DNA"/>
</dbReference>
<organism evidence="2 3">
    <name type="scientific">Solea senegalensis</name>
    <name type="common">Senegalese sole</name>
    <dbReference type="NCBI Taxonomy" id="28829"/>
    <lineage>
        <taxon>Eukaryota</taxon>
        <taxon>Metazoa</taxon>
        <taxon>Chordata</taxon>
        <taxon>Craniata</taxon>
        <taxon>Vertebrata</taxon>
        <taxon>Euteleostomi</taxon>
        <taxon>Actinopterygii</taxon>
        <taxon>Neopterygii</taxon>
        <taxon>Teleostei</taxon>
        <taxon>Neoteleostei</taxon>
        <taxon>Acanthomorphata</taxon>
        <taxon>Carangaria</taxon>
        <taxon>Pleuronectiformes</taxon>
        <taxon>Pleuronectoidei</taxon>
        <taxon>Soleidae</taxon>
        <taxon>Solea</taxon>
    </lineage>
</organism>
<protein>
    <submittedName>
        <fullName evidence="2">Uncharacterized protein</fullName>
    </submittedName>
</protein>
<reference evidence="2 3" key="1">
    <citation type="journal article" date="2021" name="Sci. Rep.">
        <title>Chromosome anchoring in Senegalese sole (Solea senegalensis) reveals sex-associated markers and genome rearrangements in flatfish.</title>
        <authorList>
            <person name="Guerrero-Cozar I."/>
            <person name="Gomez-Garrido J."/>
            <person name="Berbel C."/>
            <person name="Martinez-Blanch J.F."/>
            <person name="Alioto T."/>
            <person name="Claros M.G."/>
            <person name="Gagnaire P.A."/>
            <person name="Manchado M."/>
        </authorList>
    </citation>
    <scope>NUCLEOTIDE SEQUENCE [LARGE SCALE GENOMIC DNA]</scope>
    <source>
        <strain evidence="2">Sse05_10M</strain>
    </source>
</reference>
<gene>
    <name evidence="2" type="ORF">JOB18_029122</name>
</gene>